<proteinExistence type="predicted"/>
<name>A0ABV7WDV1_9MICO</name>
<reference evidence="2" key="1">
    <citation type="journal article" date="2019" name="Int. J. Syst. Evol. Microbiol.">
        <title>The Global Catalogue of Microorganisms (GCM) 10K type strain sequencing project: providing services to taxonomists for standard genome sequencing and annotation.</title>
        <authorList>
            <consortium name="The Broad Institute Genomics Platform"/>
            <consortium name="The Broad Institute Genome Sequencing Center for Infectious Disease"/>
            <person name="Wu L."/>
            <person name="Ma J."/>
        </authorList>
    </citation>
    <scope>NUCLEOTIDE SEQUENCE [LARGE SCALE GENOMIC DNA]</scope>
    <source>
        <strain evidence="2">NCAIM B.02333</strain>
    </source>
</reference>
<keyword evidence="2" id="KW-1185">Reference proteome</keyword>
<comment type="caution">
    <text evidence="1">The sequence shown here is derived from an EMBL/GenBank/DDBJ whole genome shotgun (WGS) entry which is preliminary data.</text>
</comment>
<protein>
    <submittedName>
        <fullName evidence="1">PD-(D/E)XK nuclease family protein</fullName>
    </submittedName>
</protein>
<dbReference type="Proteomes" id="UP001595685">
    <property type="component" value="Unassembled WGS sequence"/>
</dbReference>
<organism evidence="1 2">
    <name type="scientific">Aquipuribacter hungaricus</name>
    <dbReference type="NCBI Taxonomy" id="545624"/>
    <lineage>
        <taxon>Bacteria</taxon>
        <taxon>Bacillati</taxon>
        <taxon>Actinomycetota</taxon>
        <taxon>Actinomycetes</taxon>
        <taxon>Micrococcales</taxon>
        <taxon>Intrasporangiaceae</taxon>
        <taxon>Aquipuribacter</taxon>
    </lineage>
</organism>
<evidence type="ECO:0000313" key="2">
    <source>
        <dbReference type="Proteomes" id="UP001595685"/>
    </source>
</evidence>
<accession>A0ABV7WDV1</accession>
<dbReference type="Pfam" id="PF14281">
    <property type="entry name" value="PDDEXK_4"/>
    <property type="match status" value="1"/>
</dbReference>
<dbReference type="EMBL" id="JBHRWW010000001">
    <property type="protein sequence ID" value="MFC3687072.1"/>
    <property type="molecule type" value="Genomic_DNA"/>
</dbReference>
<sequence length="391" mass="43237">MQAVSSLDQTIIGLVPSLSRSLAAQFNVFRVMRHGTHEKQLSNVFAWLLDADATHELGDRGQRIFLELVNNSSPIGTALPTSGYTVTQEVNTLGPQLPGKDIADIVLTGPDACVVIENYGTSDGHDHDYYSYLEHGRLRAKNAVVVLLCARHEPHLQTAGWDEATVVTYGDLLSGLQSAVHDDRGWKRNHPQQHSSLDQLFQHFLKGPAALDLDDRIAFLTTMCETGESARYGYRPQDVAAQEFAELVAQHARRQFDEGRQALSELKRSLKTFAQTTLSDQLSERVSSGRVVKVEARFSGQWEWGVALRRADSSPTLFIVFGPTVVAENALVPVPLEAPDFKKLFVVRQAPTGSGLDCILQTEVLLTEVFDGLPREDVRLRDALLELIALD</sequence>
<dbReference type="InterPro" id="IPR029470">
    <property type="entry name" value="PDDEXK_4"/>
</dbReference>
<evidence type="ECO:0000313" key="1">
    <source>
        <dbReference type="EMBL" id="MFC3687072.1"/>
    </source>
</evidence>
<dbReference type="RefSeq" id="WP_340289345.1">
    <property type="nucleotide sequence ID" value="NZ_JBBEOI010000007.1"/>
</dbReference>
<gene>
    <name evidence="1" type="ORF">ACFOLH_01810</name>
</gene>